<reference evidence="15 16" key="1">
    <citation type="journal article" date="2007" name="Nature">
        <title>Evolution of genes and genomes on the Drosophila phylogeny.</title>
        <authorList>
            <consortium name="Drosophila 12 Genomes Consortium"/>
            <person name="Clark A.G."/>
            <person name="Eisen M.B."/>
            <person name="Smith D.R."/>
            <person name="Bergman C.M."/>
            <person name="Oliver B."/>
            <person name="Markow T.A."/>
            <person name="Kaufman T.C."/>
            <person name="Kellis M."/>
            <person name="Gelbart W."/>
            <person name="Iyer V.N."/>
            <person name="Pollard D.A."/>
            <person name="Sackton T.B."/>
            <person name="Larracuente A.M."/>
            <person name="Singh N.D."/>
            <person name="Abad J.P."/>
            <person name="Abt D.N."/>
            <person name="Adryan B."/>
            <person name="Aguade M."/>
            <person name="Akashi H."/>
            <person name="Anderson W.W."/>
            <person name="Aquadro C.F."/>
            <person name="Ardell D.H."/>
            <person name="Arguello R."/>
            <person name="Artieri C.G."/>
            <person name="Barbash D.A."/>
            <person name="Barker D."/>
            <person name="Barsanti P."/>
            <person name="Batterham P."/>
            <person name="Batzoglou S."/>
            <person name="Begun D."/>
            <person name="Bhutkar A."/>
            <person name="Blanco E."/>
            <person name="Bosak S.A."/>
            <person name="Bradley R.K."/>
            <person name="Brand A.D."/>
            <person name="Brent M.R."/>
            <person name="Brooks A.N."/>
            <person name="Brown R.H."/>
            <person name="Butlin R.K."/>
            <person name="Caggese C."/>
            <person name="Calvi B.R."/>
            <person name="Bernardo de Carvalho A."/>
            <person name="Caspi A."/>
            <person name="Castrezana S."/>
            <person name="Celniker S.E."/>
            <person name="Chang J.L."/>
            <person name="Chapple C."/>
            <person name="Chatterji S."/>
            <person name="Chinwalla A."/>
            <person name="Civetta A."/>
            <person name="Clifton S.W."/>
            <person name="Comeron J.M."/>
            <person name="Costello J.C."/>
            <person name="Coyne J.A."/>
            <person name="Daub J."/>
            <person name="David R.G."/>
            <person name="Delcher A.L."/>
            <person name="Delehaunty K."/>
            <person name="Do C.B."/>
            <person name="Ebling H."/>
            <person name="Edwards K."/>
            <person name="Eickbush T."/>
            <person name="Evans J.D."/>
            <person name="Filipski A."/>
            <person name="Findeiss S."/>
            <person name="Freyhult E."/>
            <person name="Fulton L."/>
            <person name="Fulton R."/>
            <person name="Garcia A.C."/>
            <person name="Gardiner A."/>
            <person name="Garfield D.A."/>
            <person name="Garvin B.E."/>
            <person name="Gibson G."/>
            <person name="Gilbert D."/>
            <person name="Gnerre S."/>
            <person name="Godfrey J."/>
            <person name="Good R."/>
            <person name="Gotea V."/>
            <person name="Gravely B."/>
            <person name="Greenberg A.J."/>
            <person name="Griffiths-Jones S."/>
            <person name="Gross S."/>
            <person name="Guigo R."/>
            <person name="Gustafson E.A."/>
            <person name="Haerty W."/>
            <person name="Hahn M.W."/>
            <person name="Halligan D.L."/>
            <person name="Halpern A.L."/>
            <person name="Halter G.M."/>
            <person name="Han M.V."/>
            <person name="Heger A."/>
            <person name="Hillier L."/>
            <person name="Hinrichs A.S."/>
            <person name="Holmes I."/>
            <person name="Hoskins R.A."/>
            <person name="Hubisz M.J."/>
            <person name="Hultmark D."/>
            <person name="Huntley M.A."/>
            <person name="Jaffe D.B."/>
            <person name="Jagadeeshan S."/>
            <person name="Jeck W.R."/>
            <person name="Johnson J."/>
            <person name="Jones C.D."/>
            <person name="Jordan W.C."/>
            <person name="Karpen G.H."/>
            <person name="Kataoka E."/>
            <person name="Keightley P.D."/>
            <person name="Kheradpour P."/>
            <person name="Kirkness E.F."/>
            <person name="Koerich L.B."/>
            <person name="Kristiansen K."/>
            <person name="Kudrna D."/>
            <person name="Kulathinal R.J."/>
            <person name="Kumar S."/>
            <person name="Kwok R."/>
            <person name="Lander E."/>
            <person name="Langley C.H."/>
            <person name="Lapoint R."/>
            <person name="Lazzaro B.P."/>
            <person name="Lee S.J."/>
            <person name="Levesque L."/>
            <person name="Li R."/>
            <person name="Lin C.F."/>
            <person name="Lin M.F."/>
            <person name="Lindblad-Toh K."/>
            <person name="Llopart A."/>
            <person name="Long M."/>
            <person name="Low L."/>
            <person name="Lozovsky E."/>
            <person name="Lu J."/>
            <person name="Luo M."/>
            <person name="Machado C.A."/>
            <person name="Makalowski W."/>
            <person name="Marzo M."/>
            <person name="Matsuda M."/>
            <person name="Matzkin L."/>
            <person name="McAllister B."/>
            <person name="McBride C.S."/>
            <person name="McKernan B."/>
            <person name="McKernan K."/>
            <person name="Mendez-Lago M."/>
            <person name="Minx P."/>
            <person name="Mollenhauer M.U."/>
            <person name="Montooth K."/>
            <person name="Mount S.M."/>
            <person name="Mu X."/>
            <person name="Myers E."/>
            <person name="Negre B."/>
            <person name="Newfeld S."/>
            <person name="Nielsen R."/>
            <person name="Noor M.A."/>
            <person name="O'Grady P."/>
            <person name="Pachter L."/>
            <person name="Papaceit M."/>
            <person name="Parisi M.J."/>
            <person name="Parisi M."/>
            <person name="Parts L."/>
            <person name="Pedersen J.S."/>
            <person name="Pesole G."/>
            <person name="Phillippy A.M."/>
            <person name="Ponting C.P."/>
            <person name="Pop M."/>
            <person name="Porcelli D."/>
            <person name="Powell J.R."/>
            <person name="Prohaska S."/>
            <person name="Pruitt K."/>
            <person name="Puig M."/>
            <person name="Quesneville H."/>
            <person name="Ram K.R."/>
            <person name="Rand D."/>
            <person name="Rasmussen M.D."/>
            <person name="Reed L.K."/>
            <person name="Reenan R."/>
            <person name="Reily A."/>
            <person name="Remington K.A."/>
            <person name="Rieger T.T."/>
            <person name="Ritchie M.G."/>
            <person name="Robin C."/>
            <person name="Rogers Y.H."/>
            <person name="Rohde C."/>
            <person name="Rozas J."/>
            <person name="Rubenfield M.J."/>
            <person name="Ruiz A."/>
            <person name="Russo S."/>
            <person name="Salzberg S.L."/>
            <person name="Sanchez-Gracia A."/>
            <person name="Saranga D.J."/>
            <person name="Sato H."/>
            <person name="Schaeffer S.W."/>
            <person name="Schatz M.C."/>
            <person name="Schlenke T."/>
            <person name="Schwartz R."/>
            <person name="Segarra C."/>
            <person name="Singh R.S."/>
            <person name="Sirot L."/>
            <person name="Sirota M."/>
            <person name="Sisneros N.B."/>
            <person name="Smith C.D."/>
            <person name="Smith T.F."/>
            <person name="Spieth J."/>
            <person name="Stage D.E."/>
            <person name="Stark A."/>
            <person name="Stephan W."/>
            <person name="Strausberg R.L."/>
            <person name="Strempel S."/>
            <person name="Sturgill D."/>
            <person name="Sutton G."/>
            <person name="Sutton G.G."/>
            <person name="Tao W."/>
            <person name="Teichmann S."/>
            <person name="Tobari Y.N."/>
            <person name="Tomimura Y."/>
            <person name="Tsolas J.M."/>
            <person name="Valente V.L."/>
            <person name="Venter E."/>
            <person name="Venter J.C."/>
            <person name="Vicario S."/>
            <person name="Vieira F.G."/>
            <person name="Vilella A.J."/>
            <person name="Villasante A."/>
            <person name="Walenz B."/>
            <person name="Wang J."/>
            <person name="Wasserman M."/>
            <person name="Watts T."/>
            <person name="Wilson D."/>
            <person name="Wilson R.K."/>
            <person name="Wing R.A."/>
            <person name="Wolfner M.F."/>
            <person name="Wong A."/>
            <person name="Wong G.K."/>
            <person name="Wu C.I."/>
            <person name="Wu G."/>
            <person name="Yamamoto D."/>
            <person name="Yang H.P."/>
            <person name="Yang S.P."/>
            <person name="Yorke J.A."/>
            <person name="Yoshida K."/>
            <person name="Zdobnov E."/>
            <person name="Zhang P."/>
            <person name="Zhang Y."/>
            <person name="Zimin A.V."/>
            <person name="Baldwin J."/>
            <person name="Abdouelleil A."/>
            <person name="Abdulkadir J."/>
            <person name="Abebe A."/>
            <person name="Abera B."/>
            <person name="Abreu J."/>
            <person name="Acer S.C."/>
            <person name="Aftuck L."/>
            <person name="Alexander A."/>
            <person name="An P."/>
            <person name="Anderson E."/>
            <person name="Anderson S."/>
            <person name="Arachi H."/>
            <person name="Azer M."/>
            <person name="Bachantsang P."/>
            <person name="Barry A."/>
            <person name="Bayul T."/>
            <person name="Berlin A."/>
            <person name="Bessette D."/>
            <person name="Bloom T."/>
            <person name="Blye J."/>
            <person name="Boguslavskiy L."/>
            <person name="Bonnet C."/>
            <person name="Boukhgalter B."/>
            <person name="Bourzgui I."/>
            <person name="Brown A."/>
            <person name="Cahill P."/>
            <person name="Channer S."/>
            <person name="Cheshatsang Y."/>
            <person name="Chuda L."/>
            <person name="Citroen M."/>
            <person name="Collymore A."/>
            <person name="Cooke P."/>
            <person name="Costello M."/>
            <person name="D'Aco K."/>
            <person name="Daza R."/>
            <person name="De Haan G."/>
            <person name="DeGray S."/>
            <person name="DeMaso C."/>
            <person name="Dhargay N."/>
            <person name="Dooley K."/>
            <person name="Dooley E."/>
            <person name="Doricent M."/>
            <person name="Dorje P."/>
            <person name="Dorjee K."/>
            <person name="Dupes A."/>
            <person name="Elong R."/>
            <person name="Falk J."/>
            <person name="Farina A."/>
            <person name="Faro S."/>
            <person name="Ferguson D."/>
            <person name="Fisher S."/>
            <person name="Foley C.D."/>
            <person name="Franke A."/>
            <person name="Friedrich D."/>
            <person name="Gadbois L."/>
            <person name="Gearin G."/>
            <person name="Gearin C.R."/>
            <person name="Giannoukos G."/>
            <person name="Goode T."/>
            <person name="Graham J."/>
            <person name="Grandbois E."/>
            <person name="Grewal S."/>
            <person name="Gyaltsen K."/>
            <person name="Hafez N."/>
            <person name="Hagos B."/>
            <person name="Hall J."/>
            <person name="Henson C."/>
            <person name="Hollinger A."/>
            <person name="Honan T."/>
            <person name="Huard M.D."/>
            <person name="Hughes L."/>
            <person name="Hurhula B."/>
            <person name="Husby M.E."/>
            <person name="Kamat A."/>
            <person name="Kanga B."/>
            <person name="Kashin S."/>
            <person name="Khazanovich D."/>
            <person name="Kisner P."/>
            <person name="Lance K."/>
            <person name="Lara M."/>
            <person name="Lee W."/>
            <person name="Lennon N."/>
            <person name="Letendre F."/>
            <person name="LeVine R."/>
            <person name="Lipovsky A."/>
            <person name="Liu X."/>
            <person name="Liu J."/>
            <person name="Liu S."/>
            <person name="Lokyitsang T."/>
            <person name="Lokyitsang Y."/>
            <person name="Lubonja R."/>
            <person name="Lui A."/>
            <person name="MacDonald P."/>
            <person name="Magnisalis V."/>
            <person name="Maru K."/>
            <person name="Matthews C."/>
            <person name="McCusker W."/>
            <person name="McDonough S."/>
            <person name="Mehta T."/>
            <person name="Meldrim J."/>
            <person name="Meneus L."/>
            <person name="Mihai O."/>
            <person name="Mihalev A."/>
            <person name="Mihova T."/>
            <person name="Mittelman R."/>
            <person name="Mlenga V."/>
            <person name="Montmayeur A."/>
            <person name="Mulrain L."/>
            <person name="Navidi A."/>
            <person name="Naylor J."/>
            <person name="Negash T."/>
            <person name="Nguyen T."/>
            <person name="Nguyen N."/>
            <person name="Nicol R."/>
            <person name="Norbu C."/>
            <person name="Norbu N."/>
            <person name="Novod N."/>
            <person name="O'Neill B."/>
            <person name="Osman S."/>
            <person name="Markiewicz E."/>
            <person name="Oyono O.L."/>
            <person name="Patti C."/>
            <person name="Phunkhang P."/>
            <person name="Pierre F."/>
            <person name="Priest M."/>
            <person name="Raghuraman S."/>
            <person name="Rege F."/>
            <person name="Reyes R."/>
            <person name="Rise C."/>
            <person name="Rogov P."/>
            <person name="Ross K."/>
            <person name="Ryan E."/>
            <person name="Settipalli S."/>
            <person name="Shea T."/>
            <person name="Sherpa N."/>
            <person name="Shi L."/>
            <person name="Shih D."/>
            <person name="Sparrow T."/>
            <person name="Spaulding J."/>
            <person name="Stalker J."/>
            <person name="Stange-Thomann N."/>
            <person name="Stavropoulos S."/>
            <person name="Stone C."/>
            <person name="Strader C."/>
            <person name="Tesfaye S."/>
            <person name="Thomson T."/>
            <person name="Thoulutsang Y."/>
            <person name="Thoulutsang D."/>
            <person name="Topham K."/>
            <person name="Topping I."/>
            <person name="Tsamla T."/>
            <person name="Vassiliev H."/>
            <person name="Vo A."/>
            <person name="Wangchuk T."/>
            <person name="Wangdi T."/>
            <person name="Weiand M."/>
            <person name="Wilkinson J."/>
            <person name="Wilson A."/>
            <person name="Yadav S."/>
            <person name="Young G."/>
            <person name="Yu Q."/>
            <person name="Zembek L."/>
            <person name="Zhong D."/>
            <person name="Zimmer A."/>
            <person name="Zwirko Z."/>
            <person name="Jaffe D.B."/>
            <person name="Alvarez P."/>
            <person name="Brockman W."/>
            <person name="Butler J."/>
            <person name="Chin C."/>
            <person name="Gnerre S."/>
            <person name="Grabherr M."/>
            <person name="Kleber M."/>
            <person name="Mauceli E."/>
            <person name="MacCallum I."/>
        </authorList>
    </citation>
    <scope>NUCLEOTIDE SEQUENCE [LARGE SCALE GENOMIC DNA]</scope>
    <source>
        <strain evidence="15 16">TSC#14021-0224.01</strain>
    </source>
</reference>
<dbReference type="InterPro" id="IPR048368">
    <property type="entry name" value="COG6_N"/>
</dbReference>
<evidence type="ECO:0000256" key="6">
    <source>
        <dbReference type="ARBA" id="ARBA00022448"/>
    </source>
</evidence>
<dbReference type="KEGG" id="der:6540763"/>
<dbReference type="SMART" id="SM01087">
    <property type="entry name" value="COG6"/>
    <property type="match status" value="1"/>
</dbReference>
<evidence type="ECO:0000256" key="5">
    <source>
        <dbReference type="ARBA" id="ARBA00020973"/>
    </source>
</evidence>
<evidence type="ECO:0000256" key="2">
    <source>
        <dbReference type="ARBA" id="ARBA00004395"/>
    </source>
</evidence>
<dbReference type="Pfam" id="PF20653">
    <property type="entry name" value="COG6_C"/>
    <property type="match status" value="1"/>
</dbReference>
<dbReference type="Pfam" id="PF06419">
    <property type="entry name" value="COG6_N"/>
    <property type="match status" value="1"/>
</dbReference>
<evidence type="ECO:0000256" key="7">
    <source>
        <dbReference type="ARBA" id="ARBA00022927"/>
    </source>
</evidence>
<dbReference type="GO" id="GO:0015031">
    <property type="term" value="P:protein transport"/>
    <property type="evidence" value="ECO:0007669"/>
    <property type="project" value="UniProtKB-KW"/>
</dbReference>
<evidence type="ECO:0000256" key="10">
    <source>
        <dbReference type="ARBA" id="ARBA00031348"/>
    </source>
</evidence>
<dbReference type="InterPro" id="IPR048369">
    <property type="entry name" value="COG6_C"/>
</dbReference>
<reference evidence="15 16" key="2">
    <citation type="journal article" date="2008" name="Bioinformatics">
        <title>Assembly reconciliation.</title>
        <authorList>
            <person name="Zimin A.V."/>
            <person name="Smith D.R."/>
            <person name="Sutton G."/>
            <person name="Yorke J.A."/>
        </authorList>
    </citation>
    <scope>NUCLEOTIDE SEQUENCE [LARGE SCALE GENOMIC DNA]</scope>
    <source>
        <strain evidence="15 16">TSC#14021-0224.01</strain>
    </source>
</reference>
<sequence length="644" mass="72980">MFTFRKPGHSQMFEMSSAQEKPEELDRIQKRVNKILETRLESDKDTLDALSGLSTFFTENTLQNRRNLRSQIEHRSVGINENFLKAFRQVKLSLDAVCEDLDMMATSVETMKSDLETSKALTKDLIKQTNTMQRERDRLEVHKQIAQAFLARFQLSGAEHQLLYGAAKDAPIVPEFFRVLDRVQSIHADCRLLMQCGYQTAAIDIMEEMTLHQEGALERLYRWTQNHCRSLENNEIGPLIVEAMSRLQDRPVLFKYVIDEYAIARRAVLVRQFIEALTEGGPGGNPKPIELHAHDPKRYIGDMFAWLHQSIPTEKENLSLLFKKCDKQDISDQLQNALGYIADGVCHPLKVRVETILQAEKDTIVLFTISNLLRFYQQIMRQVVHGGSLEECLVELQKSSEQIYLGALAAQVRGVLQRPSGGSGLALEPPQRDLVPPPSVARLLNMLKEILSVATMVDGRQADITKIVSCVIDPLLQSVQESAAHLPTVDMGVYLLNCLHHMQSSLAVYEYMDERVERLQAQSDAQLDTLTSEQASSLVANLNLGPIYAILQSNQSKIETNLLKIFMSKMDAFLELPDVLLLPQVQLIMSSSHRAAVQKRSFNVIVAIYKQIYERVHDPANGFEQPEQLLHRTPEQVAHILTST</sequence>
<keyword evidence="6 11" id="KW-0813">Transport</keyword>
<comment type="similarity">
    <text evidence="3 11">Belongs to the COG6 family.</text>
</comment>
<dbReference type="GO" id="GO:0000139">
    <property type="term" value="C:Golgi membrane"/>
    <property type="evidence" value="ECO:0007669"/>
    <property type="project" value="UniProtKB-SubCell"/>
</dbReference>
<organism evidence="15 16">
    <name type="scientific">Drosophila erecta</name>
    <name type="common">Fruit fly</name>
    <dbReference type="NCBI Taxonomy" id="7220"/>
    <lineage>
        <taxon>Eukaryota</taxon>
        <taxon>Metazoa</taxon>
        <taxon>Ecdysozoa</taxon>
        <taxon>Arthropoda</taxon>
        <taxon>Hexapoda</taxon>
        <taxon>Insecta</taxon>
        <taxon>Pterygota</taxon>
        <taxon>Neoptera</taxon>
        <taxon>Endopterygota</taxon>
        <taxon>Diptera</taxon>
        <taxon>Brachycera</taxon>
        <taxon>Muscomorpha</taxon>
        <taxon>Ephydroidea</taxon>
        <taxon>Drosophilidae</taxon>
        <taxon>Drosophila</taxon>
        <taxon>Sophophora</taxon>
    </lineage>
</organism>
<comment type="function">
    <text evidence="1 11">Required for normal Golgi function.</text>
</comment>
<dbReference type="PANTHER" id="PTHR21506:SF0">
    <property type="entry name" value="CONSERVED OLIGOMERIC GOLGI COMPLEX SUBUNIT 6"/>
    <property type="match status" value="1"/>
</dbReference>
<evidence type="ECO:0000256" key="3">
    <source>
        <dbReference type="ARBA" id="ARBA00011023"/>
    </source>
</evidence>
<dbReference type="GO" id="GO:0017119">
    <property type="term" value="C:Golgi transport complex"/>
    <property type="evidence" value="ECO:0007669"/>
    <property type="project" value="UniProtKB-UniRule"/>
</dbReference>
<name>B3N7I4_DROER</name>
<feature type="domain" description="Conserved oligomeric complex COG6 N-terminal" evidence="13">
    <location>
        <begin position="53"/>
        <end position="164"/>
    </location>
</feature>
<dbReference type="EMBL" id="CH954177">
    <property type="protein sequence ID" value="EDV59389.2"/>
    <property type="molecule type" value="Genomic_DNA"/>
</dbReference>
<comment type="subunit">
    <text evidence="4">Component of the conserved oligomeric Golgi complex which is composed of eight different subunits and is required for normal Golgi morphology and localization.</text>
</comment>
<evidence type="ECO:0000313" key="16">
    <source>
        <dbReference type="Proteomes" id="UP000008711"/>
    </source>
</evidence>
<dbReference type="HOGENOM" id="CLU_011361_3_0_1"/>
<proteinExistence type="inferred from homology"/>
<evidence type="ECO:0000256" key="4">
    <source>
        <dbReference type="ARBA" id="ARBA00011166"/>
    </source>
</evidence>
<evidence type="ECO:0000256" key="11">
    <source>
        <dbReference type="RuleBase" id="RU365075"/>
    </source>
</evidence>
<evidence type="ECO:0000256" key="12">
    <source>
        <dbReference type="SAM" id="MobiDB-lite"/>
    </source>
</evidence>
<evidence type="ECO:0000256" key="8">
    <source>
        <dbReference type="ARBA" id="ARBA00023034"/>
    </source>
</evidence>
<comment type="subcellular location">
    <subcellularLocation>
        <location evidence="2 11">Golgi apparatus membrane</location>
        <topology evidence="2 11">Peripheral membrane protein</topology>
    </subcellularLocation>
</comment>
<accession>B3N7I4</accession>
<dbReference type="GO" id="GO:0006891">
    <property type="term" value="P:intra-Golgi vesicle-mediated transport"/>
    <property type="evidence" value="ECO:0007669"/>
    <property type="project" value="UniProtKB-UniRule"/>
</dbReference>
<evidence type="ECO:0000313" key="15">
    <source>
        <dbReference type="EMBL" id="EDV59389.2"/>
    </source>
</evidence>
<gene>
    <name evidence="15" type="primary">Dere\GG23431</name>
    <name evidence="15" type="synonym">dere_GLEANR_8252</name>
    <name evidence="15" type="synonym">GG23431</name>
    <name evidence="15" type="ORF">Dere_GG23431</name>
</gene>
<dbReference type="OrthoDB" id="272987at2759"/>
<evidence type="ECO:0000259" key="14">
    <source>
        <dbReference type="Pfam" id="PF20653"/>
    </source>
</evidence>
<feature type="region of interest" description="Disordered" evidence="12">
    <location>
        <begin position="1"/>
        <end position="21"/>
    </location>
</feature>
<dbReference type="eggNOG" id="KOG3758">
    <property type="taxonomic scope" value="Eukaryota"/>
</dbReference>
<evidence type="ECO:0000256" key="9">
    <source>
        <dbReference type="ARBA" id="ARBA00023136"/>
    </source>
</evidence>
<keyword evidence="9 11" id="KW-0472">Membrane</keyword>
<evidence type="ECO:0000259" key="13">
    <source>
        <dbReference type="Pfam" id="PF06419"/>
    </source>
</evidence>
<dbReference type="PANTHER" id="PTHR21506">
    <property type="entry name" value="COMPONENT OF OLIGOMERIC GOLGI COMPLEX 6"/>
    <property type="match status" value="1"/>
</dbReference>
<dbReference type="InterPro" id="IPR010490">
    <property type="entry name" value="COG6"/>
</dbReference>
<protein>
    <recommendedName>
        <fullName evidence="5 11">Conserved oligomeric Golgi complex subunit 6</fullName>
        <shortName evidence="11">COG complex subunit 6</shortName>
    </recommendedName>
    <alternativeName>
        <fullName evidence="10 11">Component of oligomeric Golgi complex 6</fullName>
    </alternativeName>
</protein>
<keyword evidence="8 11" id="KW-0333">Golgi apparatus</keyword>
<dbReference type="AlphaFoldDB" id="B3N7I4"/>
<evidence type="ECO:0000256" key="1">
    <source>
        <dbReference type="ARBA" id="ARBA00003627"/>
    </source>
</evidence>
<feature type="domain" description="Conserved Oligomeric Golgi complex subunit 6 C-terminal" evidence="14">
    <location>
        <begin position="199"/>
        <end position="641"/>
    </location>
</feature>
<keyword evidence="7 11" id="KW-0653">Protein transport</keyword>
<keyword evidence="16" id="KW-1185">Reference proteome</keyword>
<dbReference type="Proteomes" id="UP000008711">
    <property type="component" value="Unassembled WGS sequence"/>
</dbReference>